<accession>A0AAU2VEI4</accession>
<feature type="compositionally biased region" description="Basic and acidic residues" evidence="1">
    <location>
        <begin position="11"/>
        <end position="24"/>
    </location>
</feature>
<proteinExistence type="predicted"/>
<evidence type="ECO:0000256" key="1">
    <source>
        <dbReference type="SAM" id="MobiDB-lite"/>
    </source>
</evidence>
<name>A0AAU2VEI4_9ACTN</name>
<dbReference type="EMBL" id="CP108318">
    <property type="protein sequence ID" value="WTW65928.1"/>
    <property type="molecule type" value="Genomic_DNA"/>
</dbReference>
<feature type="compositionally biased region" description="Polar residues" evidence="1">
    <location>
        <begin position="1"/>
        <end position="10"/>
    </location>
</feature>
<feature type="region of interest" description="Disordered" evidence="1">
    <location>
        <begin position="1"/>
        <end position="57"/>
    </location>
</feature>
<gene>
    <name evidence="2" type="ORF">OG549_37775</name>
</gene>
<evidence type="ECO:0000313" key="2">
    <source>
        <dbReference type="EMBL" id="WTW65928.1"/>
    </source>
</evidence>
<dbReference type="AlphaFoldDB" id="A0AAU2VEI4"/>
<sequence>MSDTTQLSTRASRDLERRHTRTGEVRTSTDMNMAFPGLLDSPTLLGPSGTDSGRLAG</sequence>
<organism evidence="2">
    <name type="scientific">Streptomyces sp. NBC_00003</name>
    <dbReference type="NCBI Taxonomy" id="2903608"/>
    <lineage>
        <taxon>Bacteria</taxon>
        <taxon>Bacillati</taxon>
        <taxon>Actinomycetota</taxon>
        <taxon>Actinomycetes</taxon>
        <taxon>Kitasatosporales</taxon>
        <taxon>Streptomycetaceae</taxon>
        <taxon>Streptomyces</taxon>
    </lineage>
</organism>
<evidence type="ECO:0008006" key="3">
    <source>
        <dbReference type="Google" id="ProtNLM"/>
    </source>
</evidence>
<reference evidence="2" key="1">
    <citation type="submission" date="2022-10" db="EMBL/GenBank/DDBJ databases">
        <title>The complete genomes of actinobacterial strains from the NBC collection.</title>
        <authorList>
            <person name="Joergensen T.S."/>
            <person name="Alvarez Arevalo M."/>
            <person name="Sterndorff E.B."/>
            <person name="Faurdal D."/>
            <person name="Vuksanovic O."/>
            <person name="Mourched A.-S."/>
            <person name="Charusanti P."/>
            <person name="Shaw S."/>
            <person name="Blin K."/>
            <person name="Weber T."/>
        </authorList>
    </citation>
    <scope>NUCLEOTIDE SEQUENCE</scope>
    <source>
        <strain evidence="2">NBC_00003</strain>
    </source>
</reference>
<protein>
    <recommendedName>
        <fullName evidence="3">FXSXX-COOH protein</fullName>
    </recommendedName>
</protein>